<accession>A0A248TFS3</accession>
<keyword evidence="4" id="KW-1185">Reference proteome</keyword>
<dbReference type="OrthoDB" id="1750748at2"/>
<feature type="transmembrane region" description="Helical" evidence="1">
    <location>
        <begin position="102"/>
        <end position="128"/>
    </location>
</feature>
<organism evidence="3 4">
    <name type="scientific">Cytobacillus kochii</name>
    <dbReference type="NCBI Taxonomy" id="859143"/>
    <lineage>
        <taxon>Bacteria</taxon>
        <taxon>Bacillati</taxon>
        <taxon>Bacillota</taxon>
        <taxon>Bacilli</taxon>
        <taxon>Bacillales</taxon>
        <taxon>Bacillaceae</taxon>
        <taxon>Cytobacillus</taxon>
    </lineage>
</organism>
<proteinExistence type="predicted"/>
<feature type="transmembrane region" description="Helical" evidence="1">
    <location>
        <begin position="224"/>
        <end position="244"/>
    </location>
</feature>
<feature type="transmembrane region" description="Helical" evidence="1">
    <location>
        <begin position="140"/>
        <end position="159"/>
    </location>
</feature>
<dbReference type="Gene3D" id="1.10.1900.10">
    <property type="entry name" value="c-terminal domain of poly(a) binding protein"/>
    <property type="match status" value="1"/>
</dbReference>
<dbReference type="RefSeq" id="WP_095370622.1">
    <property type="nucleotide sequence ID" value="NZ_CP022983.1"/>
</dbReference>
<feature type="transmembrane region" description="Helical" evidence="1">
    <location>
        <begin position="197"/>
        <end position="218"/>
    </location>
</feature>
<keyword evidence="1" id="KW-0812">Transmembrane</keyword>
<keyword evidence="1" id="KW-0472">Membrane</keyword>
<dbReference type="Proteomes" id="UP000215137">
    <property type="component" value="Chromosome"/>
</dbReference>
<dbReference type="AlphaFoldDB" id="A0A248TFS3"/>
<gene>
    <name evidence="3" type="ORF">CKF48_06715</name>
</gene>
<dbReference type="PANTHER" id="PTHR41307">
    <property type="entry name" value="MEMBRANE PROTEIN-RELATED"/>
    <property type="match status" value="1"/>
</dbReference>
<dbReference type="InterPro" id="IPR012963">
    <property type="entry name" value="HAAS_TM"/>
</dbReference>
<dbReference type="SUPFAM" id="SSF158560">
    <property type="entry name" value="BH3980-like"/>
    <property type="match status" value="1"/>
</dbReference>
<evidence type="ECO:0000313" key="3">
    <source>
        <dbReference type="EMBL" id="ASV67047.1"/>
    </source>
</evidence>
<protein>
    <recommendedName>
        <fullName evidence="2">HAAS transmembrane region domain-containing protein</fullName>
    </recommendedName>
</protein>
<dbReference type="Pfam" id="PF08006">
    <property type="entry name" value="HAAS_TM"/>
    <property type="match status" value="1"/>
</dbReference>
<feature type="transmembrane region" description="Helical" evidence="1">
    <location>
        <begin position="78"/>
        <end position="96"/>
    </location>
</feature>
<sequence length="254" mass="28345">MALTQKSRKFLEDLHIYLLSSGKNLNEIKEITTELEDHLIEAEANGKSIDQIVGDSPSAYMESISGEMKSDLASWAKYFPLVLLGPIAFTIFGDLLDNGVLAYSLFNIIGMIVYTLLFIMGVSIVFKYTSRKQTSVTKEIIILSLPIIVSMLFYLLVLFLDTMIDTPIVNFGEIGSIVLGSVVFILIIAFSIWSKTIIIPVVLLALFLPDILLKQTALSESSKLIIGMFITYSLIGLYLFYIFAKEKKKQQGSE</sequence>
<dbReference type="PANTHER" id="PTHR41307:SF1">
    <property type="entry name" value="MEMBRANE PROTEIN"/>
    <property type="match status" value="1"/>
</dbReference>
<evidence type="ECO:0000256" key="1">
    <source>
        <dbReference type="SAM" id="Phobius"/>
    </source>
</evidence>
<keyword evidence="1" id="KW-1133">Transmembrane helix</keyword>
<feature type="domain" description="HAAS transmembrane region" evidence="2">
    <location>
        <begin position="89"/>
        <end position="203"/>
    </location>
</feature>
<feature type="transmembrane region" description="Helical" evidence="1">
    <location>
        <begin position="171"/>
        <end position="190"/>
    </location>
</feature>
<name>A0A248TFS3_9BACI</name>
<reference evidence="3 4" key="1">
    <citation type="submission" date="2017-08" db="EMBL/GenBank/DDBJ databases">
        <title>Complete Genome Sequence of Bacillus kochii Oregon-R-modENCODE STRAIN BDGP4, isolated from Drosophila melanogaster gut.</title>
        <authorList>
            <person name="Wan K.H."/>
            <person name="Yu C."/>
            <person name="Park S."/>
            <person name="Hammonds A.S."/>
            <person name="Booth B.W."/>
            <person name="Celniker S.E."/>
        </authorList>
    </citation>
    <scope>NUCLEOTIDE SEQUENCE [LARGE SCALE GENOMIC DNA]</scope>
    <source>
        <strain evidence="3 4">BDGP4</strain>
    </source>
</reference>
<dbReference type="EMBL" id="CP022983">
    <property type="protein sequence ID" value="ASV67047.1"/>
    <property type="molecule type" value="Genomic_DNA"/>
</dbReference>
<evidence type="ECO:0000259" key="2">
    <source>
        <dbReference type="Pfam" id="PF08006"/>
    </source>
</evidence>
<evidence type="ECO:0000313" key="4">
    <source>
        <dbReference type="Proteomes" id="UP000215137"/>
    </source>
</evidence>
<dbReference type="KEGG" id="bko:CKF48_06715"/>